<evidence type="ECO:0000313" key="5">
    <source>
        <dbReference type="EMBL" id="GES29803.1"/>
    </source>
</evidence>
<dbReference type="Pfam" id="PF04972">
    <property type="entry name" value="BON"/>
    <property type="match status" value="1"/>
</dbReference>
<dbReference type="Gene3D" id="3.30.1340.30">
    <property type="match status" value="1"/>
</dbReference>
<dbReference type="Gene3D" id="3.10.580.10">
    <property type="entry name" value="CBS-domain"/>
    <property type="match status" value="1"/>
</dbReference>
<evidence type="ECO:0000259" key="4">
    <source>
        <dbReference type="PROSITE" id="PS51371"/>
    </source>
</evidence>
<dbReference type="InterPro" id="IPR007055">
    <property type="entry name" value="BON_dom"/>
</dbReference>
<feature type="domain" description="CBS" evidence="4">
    <location>
        <begin position="12"/>
        <end position="69"/>
    </location>
</feature>
<dbReference type="InterPro" id="IPR000644">
    <property type="entry name" value="CBS_dom"/>
</dbReference>
<evidence type="ECO:0000256" key="2">
    <source>
        <dbReference type="PROSITE-ProRule" id="PRU00703"/>
    </source>
</evidence>
<feature type="domain" description="BON" evidence="3">
    <location>
        <begin position="146"/>
        <end position="215"/>
    </location>
</feature>
<sequence length="233" mass="25230">MLNTPHIVRDVMTRTVAAVDRGARFKEVVRTMEEWQVSALPVLAGEGRVVGVVSEADLLPKEEFRESDPGRLEQLRQVDDVRRAEAVTAGELMTSPALTVRADATLSQAARTMAQESVKRLPVVDGHGVLQGIVSRADLLKVFLRSDEELAGEVRRDIVGALFAAPARDLRVTVADGVVTLSGRIRDTSLVPVLARLVRSVEGVVDVEFDVTGAASARPEEASWNTLRTPSAM</sequence>
<dbReference type="GeneID" id="96755816"/>
<dbReference type="PIRSF" id="PIRSF036990">
    <property type="entry name" value="UCP036990_CBS_BON"/>
    <property type="match status" value="1"/>
</dbReference>
<dbReference type="InterPro" id="IPR017080">
    <property type="entry name" value="UCP036990_CBS_BON"/>
</dbReference>
<reference evidence="5 6" key="1">
    <citation type="submission" date="2019-10" db="EMBL/GenBank/DDBJ databases">
        <title>Whole genome shotgun sequence of Streptomyces angustmyceticus NBRC 3934.</title>
        <authorList>
            <person name="Hosoyama A."/>
            <person name="Ichikawa N."/>
            <person name="Kimura A."/>
            <person name="Kitahashi Y."/>
            <person name="Komaki H."/>
            <person name="Uohara A."/>
        </authorList>
    </citation>
    <scope>NUCLEOTIDE SEQUENCE [LARGE SCALE GENOMIC DNA]</scope>
    <source>
        <strain evidence="5 6">NBRC 3934</strain>
    </source>
</reference>
<dbReference type="SUPFAM" id="SSF54631">
    <property type="entry name" value="CBS-domain pair"/>
    <property type="match status" value="1"/>
</dbReference>
<gene>
    <name evidence="5" type="ORF">San01_22900</name>
</gene>
<organism evidence="5 6">
    <name type="scientific">Streptomyces angustmyceticus</name>
    <dbReference type="NCBI Taxonomy" id="285578"/>
    <lineage>
        <taxon>Bacteria</taxon>
        <taxon>Bacillati</taxon>
        <taxon>Actinomycetota</taxon>
        <taxon>Actinomycetes</taxon>
        <taxon>Kitasatosporales</taxon>
        <taxon>Streptomycetaceae</taxon>
        <taxon>Streptomyces</taxon>
    </lineage>
</organism>
<dbReference type="RefSeq" id="WP_086715412.1">
    <property type="nucleotide sequence ID" value="NZ_BLAG01000007.1"/>
</dbReference>
<proteinExistence type="predicted"/>
<accession>A0A5J4L6N0</accession>
<evidence type="ECO:0000313" key="6">
    <source>
        <dbReference type="Proteomes" id="UP000325598"/>
    </source>
</evidence>
<keyword evidence="6" id="KW-1185">Reference proteome</keyword>
<dbReference type="SMART" id="SM00116">
    <property type="entry name" value="CBS"/>
    <property type="match status" value="2"/>
</dbReference>
<evidence type="ECO:0000259" key="3">
    <source>
        <dbReference type="PROSITE" id="PS50914"/>
    </source>
</evidence>
<dbReference type="PANTHER" id="PTHR43080:SF29">
    <property type="entry name" value="OS02G0818000 PROTEIN"/>
    <property type="match status" value="1"/>
</dbReference>
<dbReference type="PANTHER" id="PTHR43080">
    <property type="entry name" value="CBS DOMAIN-CONTAINING PROTEIN CBSX3, MITOCHONDRIAL"/>
    <property type="match status" value="1"/>
</dbReference>
<dbReference type="CDD" id="cd04586">
    <property type="entry name" value="CBS_pair_BON_assoc"/>
    <property type="match status" value="1"/>
</dbReference>
<dbReference type="InterPro" id="IPR046342">
    <property type="entry name" value="CBS_dom_sf"/>
</dbReference>
<dbReference type="InterPro" id="IPR051257">
    <property type="entry name" value="Diverse_CBS-Domain"/>
</dbReference>
<dbReference type="Pfam" id="PF00571">
    <property type="entry name" value="CBS"/>
    <property type="match status" value="2"/>
</dbReference>
<dbReference type="PROSITE" id="PS50914">
    <property type="entry name" value="BON"/>
    <property type="match status" value="1"/>
</dbReference>
<evidence type="ECO:0000256" key="1">
    <source>
        <dbReference type="ARBA" id="ARBA00023122"/>
    </source>
</evidence>
<evidence type="ECO:0008006" key="7">
    <source>
        <dbReference type="Google" id="ProtNLM"/>
    </source>
</evidence>
<dbReference type="Proteomes" id="UP000325598">
    <property type="component" value="Unassembled WGS sequence"/>
</dbReference>
<dbReference type="AlphaFoldDB" id="A0A5J4L6N0"/>
<dbReference type="OrthoDB" id="2111978at2"/>
<comment type="caution">
    <text evidence="5">The sequence shown here is derived from an EMBL/GenBank/DDBJ whole genome shotgun (WGS) entry which is preliminary data.</text>
</comment>
<feature type="domain" description="CBS" evidence="4">
    <location>
        <begin position="93"/>
        <end position="149"/>
    </location>
</feature>
<keyword evidence="1 2" id="KW-0129">CBS domain</keyword>
<dbReference type="PROSITE" id="PS51371">
    <property type="entry name" value="CBS"/>
    <property type="match status" value="2"/>
</dbReference>
<name>A0A5J4L6N0_9ACTN</name>
<dbReference type="EMBL" id="BLAG01000007">
    <property type="protein sequence ID" value="GES29803.1"/>
    <property type="molecule type" value="Genomic_DNA"/>
</dbReference>
<protein>
    <recommendedName>
        <fullName evidence="7">CBS domain-containing protein</fullName>
    </recommendedName>
</protein>